<sequence length="584" mass="66485">MVRLTPSIVAIFLIEKTSSGSNFVFQWPPQPQVHFQDSPKSSEDAGIAMDILEIEEDDDGPEFNGAADENYVLGYEKGFLANMLSPRPELCNQKFEMWVDGLTFLGCPVHVGPSGEWVKRKNPSKNIEVSSMTDPSAIKEDSTSYTSANTADTKPNQYKSNSSMSLFHVVFVLNIPTASVYRPTINTLYECIVIKLVTGLKYEQAKRNYVENECKNIIKMNERNINNKISFDDFCREIPAHSNLASVLVTTYEALIHLHTAYLEINQSINITLLWPMTVSVSSLDKLELQERSSTILASQTIFNEEEPSLIEPFVAPYWSLLLLQDLESIMKRLPLSRNSLLASFITEARPTSTFTDIANSLGISLSECFLLAKHLIHWRKAIAIPPLLIRNTYVTSPTADLSKLKSDASLFKRTFPSLPSLPTFLAILSFKPRSFGSIIPSKDHESTYMEMLAWLCRRNWVYEQNSYIYVCVTPQIKEKVKGDIESESTEGQDPQLLEQLRHDDGRESLIIDPHSASLLEQKWIQAIAYEKNPELASLFLSVVKYFNGRYALQTIWIAEGLPRKSMRNVLNEYQHYLIRWYSW</sequence>
<dbReference type="eggNOG" id="KOG3830">
    <property type="taxonomic scope" value="Eukaryota"/>
</dbReference>
<dbReference type="InterPro" id="IPR005365">
    <property type="entry name" value="Npr3"/>
</dbReference>
<dbReference type="AlphaFoldDB" id="S9RFC6"/>
<dbReference type="GO" id="GO:1990130">
    <property type="term" value="C:GATOR1 complex"/>
    <property type="evidence" value="ECO:0007669"/>
    <property type="project" value="EnsemblFungi"/>
</dbReference>
<evidence type="ECO:0000259" key="4">
    <source>
        <dbReference type="Pfam" id="PF24064"/>
    </source>
</evidence>
<dbReference type="PANTHER" id="PTHR13153">
    <property type="entry name" value="CGTHBA PROTEIN -14 GENE PROTEIN"/>
    <property type="match status" value="1"/>
</dbReference>
<keyword evidence="2" id="KW-0469">Meiosis</keyword>
<gene>
    <name evidence="5" type="ORF">SOCG_00546</name>
</gene>
<dbReference type="GO" id="GO:0005096">
    <property type="term" value="F:GTPase activator activity"/>
    <property type="evidence" value="ECO:0007669"/>
    <property type="project" value="EnsemblFungi"/>
</dbReference>
<dbReference type="Proteomes" id="UP000016088">
    <property type="component" value="Unassembled WGS sequence"/>
</dbReference>
<comment type="function">
    <text evidence="2">Mediates inactivation of the TORC1 complex in response to amino acid starvation. Required for meiotic nuclear division.</text>
</comment>
<evidence type="ECO:0000313" key="5">
    <source>
        <dbReference type="EMBL" id="EPX72784.1"/>
    </source>
</evidence>
<dbReference type="GO" id="GO:0005774">
    <property type="term" value="C:vacuolar membrane"/>
    <property type="evidence" value="ECO:0007669"/>
    <property type="project" value="UniProtKB-SubCell"/>
</dbReference>
<feature type="compositionally biased region" description="Polar residues" evidence="3">
    <location>
        <begin position="124"/>
        <end position="134"/>
    </location>
</feature>
<dbReference type="RefSeq" id="XP_013018420.1">
    <property type="nucleotide sequence ID" value="XM_013162966.1"/>
</dbReference>
<name>S9RFC6_SCHOY</name>
<comment type="subcellular location">
    <subcellularLocation>
        <location evidence="2">Vacuole membrane</location>
        <topology evidence="2">Peripheral membrane protein</topology>
    </subcellularLocation>
</comment>
<evidence type="ECO:0000256" key="3">
    <source>
        <dbReference type="SAM" id="MobiDB-lite"/>
    </source>
</evidence>
<reference evidence="5 6" key="1">
    <citation type="journal article" date="2011" name="Science">
        <title>Comparative functional genomics of the fission yeasts.</title>
        <authorList>
            <person name="Rhind N."/>
            <person name="Chen Z."/>
            <person name="Yassour M."/>
            <person name="Thompson D.A."/>
            <person name="Haas B.J."/>
            <person name="Habib N."/>
            <person name="Wapinski I."/>
            <person name="Roy S."/>
            <person name="Lin M.F."/>
            <person name="Heiman D.I."/>
            <person name="Young S.K."/>
            <person name="Furuya K."/>
            <person name="Guo Y."/>
            <person name="Pidoux A."/>
            <person name="Chen H.M."/>
            <person name="Robbertse B."/>
            <person name="Goldberg J.M."/>
            <person name="Aoki K."/>
            <person name="Bayne E.H."/>
            <person name="Berlin A.M."/>
            <person name="Desjardins C.A."/>
            <person name="Dobbs E."/>
            <person name="Dukaj L."/>
            <person name="Fan L."/>
            <person name="FitzGerald M.G."/>
            <person name="French C."/>
            <person name="Gujja S."/>
            <person name="Hansen K."/>
            <person name="Keifenheim D."/>
            <person name="Levin J.Z."/>
            <person name="Mosher R.A."/>
            <person name="Mueller C.A."/>
            <person name="Pfiffner J."/>
            <person name="Priest M."/>
            <person name="Russ C."/>
            <person name="Smialowska A."/>
            <person name="Swoboda P."/>
            <person name="Sykes S.M."/>
            <person name="Vaughn M."/>
            <person name="Vengrova S."/>
            <person name="Yoder R."/>
            <person name="Zeng Q."/>
            <person name="Allshire R."/>
            <person name="Baulcombe D."/>
            <person name="Birren B.W."/>
            <person name="Brown W."/>
            <person name="Ekwall K."/>
            <person name="Kellis M."/>
            <person name="Leatherwood J."/>
            <person name="Levin H."/>
            <person name="Margalit H."/>
            <person name="Martienssen R."/>
            <person name="Nieduszynski C.A."/>
            <person name="Spatafora J.W."/>
            <person name="Friedman N."/>
            <person name="Dalgaard J.Z."/>
            <person name="Baumann P."/>
            <person name="Niki H."/>
            <person name="Regev A."/>
            <person name="Nusbaum C."/>
        </authorList>
    </citation>
    <scope>NUCLEOTIDE SEQUENCE [LARGE SCALE GENOMIC DNA]</scope>
    <source>
        <strain evidence="6">yFS286</strain>
    </source>
</reference>
<dbReference type="GO" id="GO:1904262">
    <property type="term" value="P:negative regulation of TORC1 signaling"/>
    <property type="evidence" value="ECO:0007669"/>
    <property type="project" value="EnsemblFungi"/>
</dbReference>
<dbReference type="Pfam" id="PF24064">
    <property type="entry name" value="HTH_NPRL3"/>
    <property type="match status" value="1"/>
</dbReference>
<dbReference type="GO" id="GO:0051321">
    <property type="term" value="P:meiotic cell cycle"/>
    <property type="evidence" value="ECO:0007669"/>
    <property type="project" value="UniProtKB-UniRule"/>
</dbReference>
<comment type="similarity">
    <text evidence="1 2">Belongs to the NPR3 family.</text>
</comment>
<dbReference type="Pfam" id="PF03666">
    <property type="entry name" value="NPR3"/>
    <property type="match status" value="1"/>
</dbReference>
<dbReference type="PANTHER" id="PTHR13153:SF5">
    <property type="entry name" value="GATOR COMPLEX PROTEIN NPRL3"/>
    <property type="match status" value="1"/>
</dbReference>
<evidence type="ECO:0000256" key="2">
    <source>
        <dbReference type="RuleBase" id="RU368069"/>
    </source>
</evidence>
<dbReference type="OrthoDB" id="18648at2759"/>
<dbReference type="VEuPathDB" id="FungiDB:SOCG_00546"/>
<dbReference type="EMBL" id="KE503207">
    <property type="protein sequence ID" value="EPX72784.1"/>
    <property type="molecule type" value="Genomic_DNA"/>
</dbReference>
<keyword evidence="6" id="KW-1185">Reference proteome</keyword>
<dbReference type="GO" id="GO:0038202">
    <property type="term" value="P:TORC1 signaling"/>
    <property type="evidence" value="ECO:0007669"/>
    <property type="project" value="TreeGrafter"/>
</dbReference>
<dbReference type="GeneID" id="25029530"/>
<protein>
    <recommendedName>
        <fullName evidence="2">Nitrogen permease regulator 3</fullName>
    </recommendedName>
    <alternativeName>
        <fullName evidence="2">Required for meiotic nuclear division protein 11</fullName>
    </alternativeName>
</protein>
<dbReference type="GO" id="GO:0034198">
    <property type="term" value="P:cellular response to amino acid starvation"/>
    <property type="evidence" value="ECO:0007669"/>
    <property type="project" value="TreeGrafter"/>
</dbReference>
<dbReference type="GO" id="GO:0010508">
    <property type="term" value="P:positive regulation of autophagy"/>
    <property type="evidence" value="ECO:0007669"/>
    <property type="project" value="TreeGrafter"/>
</dbReference>
<evidence type="ECO:0000256" key="1">
    <source>
        <dbReference type="ARBA" id="ARBA00010546"/>
    </source>
</evidence>
<organism evidence="5 6">
    <name type="scientific">Schizosaccharomyces octosporus (strain yFS286)</name>
    <name type="common">Fission yeast</name>
    <name type="synonym">Octosporomyces octosporus</name>
    <dbReference type="NCBI Taxonomy" id="483514"/>
    <lineage>
        <taxon>Eukaryota</taxon>
        <taxon>Fungi</taxon>
        <taxon>Dikarya</taxon>
        <taxon>Ascomycota</taxon>
        <taxon>Taphrinomycotina</taxon>
        <taxon>Schizosaccharomycetes</taxon>
        <taxon>Schizosaccharomycetales</taxon>
        <taxon>Schizosaccharomycetaceae</taxon>
        <taxon>Schizosaccharomyces</taxon>
    </lineage>
</organism>
<keyword evidence="2" id="KW-0732">Signal</keyword>
<dbReference type="InterPro" id="IPR056603">
    <property type="entry name" value="HTH_NPRL3"/>
</dbReference>
<feature type="region of interest" description="Disordered" evidence="3">
    <location>
        <begin position="120"/>
        <end position="154"/>
    </location>
</feature>
<feature type="compositionally biased region" description="Polar residues" evidence="3">
    <location>
        <begin position="143"/>
        <end position="154"/>
    </location>
</feature>
<dbReference type="OMA" id="CNLAFRY"/>
<dbReference type="HOGENOM" id="CLU_014314_1_0_1"/>
<accession>S9RFC6</accession>
<proteinExistence type="inferred from homology"/>
<evidence type="ECO:0000313" key="6">
    <source>
        <dbReference type="Proteomes" id="UP000016088"/>
    </source>
</evidence>
<feature type="domain" description="GATOR1 complex protein NPRL3 C-terminal HTH" evidence="4">
    <location>
        <begin position="518"/>
        <end position="579"/>
    </location>
</feature>